<proteinExistence type="inferred from homology"/>
<dbReference type="InterPro" id="IPR036569">
    <property type="entry name" value="RpiB_LacA_LacB_sf"/>
</dbReference>
<feature type="binding site" evidence="2">
    <location>
        <position position="112"/>
    </location>
    <ligand>
        <name>D-ribulose 5-phosphate</name>
        <dbReference type="ChEBI" id="CHEBI:58121"/>
    </ligand>
</feature>
<evidence type="ECO:0000313" key="3">
    <source>
        <dbReference type="EMBL" id="OGC87863.1"/>
    </source>
</evidence>
<feature type="binding site" evidence="2">
    <location>
        <position position="136"/>
    </location>
    <ligand>
        <name>D-ribulose 5-phosphate</name>
        <dbReference type="ChEBI" id="CHEBI:58121"/>
    </ligand>
</feature>
<dbReference type="Proteomes" id="UP000176568">
    <property type="component" value="Unassembled WGS sequence"/>
</dbReference>
<feature type="binding site" evidence="2">
    <location>
        <position position="140"/>
    </location>
    <ligand>
        <name>D-ribulose 5-phosphate</name>
        <dbReference type="ChEBI" id="CHEBI:58121"/>
    </ligand>
</feature>
<dbReference type="STRING" id="1797247.A2419_02305"/>
<dbReference type="PANTHER" id="PTHR30345:SF0">
    <property type="entry name" value="DNA DAMAGE-REPAIR_TOLERATION PROTEIN DRT102"/>
    <property type="match status" value="1"/>
</dbReference>
<gene>
    <name evidence="3" type="ORF">A2419_02305</name>
</gene>
<dbReference type="PIRSF" id="PIRSF005384">
    <property type="entry name" value="RpiB_LacA_B"/>
    <property type="match status" value="1"/>
</dbReference>
<keyword evidence="3" id="KW-0413">Isomerase</keyword>
<dbReference type="GO" id="GO:0019316">
    <property type="term" value="P:D-allose catabolic process"/>
    <property type="evidence" value="ECO:0007669"/>
    <property type="project" value="TreeGrafter"/>
</dbReference>
<evidence type="ECO:0000256" key="2">
    <source>
        <dbReference type="PIRSR" id="PIRSR005384-2"/>
    </source>
</evidence>
<dbReference type="GO" id="GO:0004751">
    <property type="term" value="F:ribose-5-phosphate isomerase activity"/>
    <property type="evidence" value="ECO:0007669"/>
    <property type="project" value="TreeGrafter"/>
</dbReference>
<dbReference type="GO" id="GO:0009052">
    <property type="term" value="P:pentose-phosphate shunt, non-oxidative branch"/>
    <property type="evidence" value="ECO:0007669"/>
    <property type="project" value="TreeGrafter"/>
</dbReference>
<feature type="binding site" evidence="2">
    <location>
        <begin position="8"/>
        <end position="9"/>
    </location>
    <ligand>
        <name>D-ribulose 5-phosphate</name>
        <dbReference type="ChEBI" id="CHEBI:58121"/>
    </ligand>
</feature>
<dbReference type="InterPro" id="IPR003500">
    <property type="entry name" value="RpiB_LacA_LacB"/>
</dbReference>
<dbReference type="NCBIfam" id="NF004051">
    <property type="entry name" value="PRK05571.1"/>
    <property type="match status" value="1"/>
</dbReference>
<comment type="caution">
    <text evidence="3">The sequence shown here is derived from an EMBL/GenBank/DDBJ whole genome shotgun (WGS) entry which is preliminary data.</text>
</comment>
<dbReference type="NCBIfam" id="TIGR00689">
    <property type="entry name" value="rpiB_lacA_lacB"/>
    <property type="match status" value="1"/>
</dbReference>
<evidence type="ECO:0000313" key="4">
    <source>
        <dbReference type="Proteomes" id="UP000176568"/>
    </source>
</evidence>
<comment type="similarity">
    <text evidence="1">Belongs to the LacAB/RpiB family.</text>
</comment>
<evidence type="ECO:0000256" key="1">
    <source>
        <dbReference type="ARBA" id="ARBA00008754"/>
    </source>
</evidence>
<dbReference type="PANTHER" id="PTHR30345">
    <property type="entry name" value="RIBOSE-5-PHOSPHATE ISOMERASE B"/>
    <property type="match status" value="1"/>
</dbReference>
<sequence length="146" mass="15966">MQIYIASDHAGFELKNLLVPFLKGLGHEVEDCGASIYKEDDDYPDFIMPCAQKVAQNKGSFGIVIGGSGQGEAIAANRVKGVRACVYYGGDISVVPTSREHNDANVLSFGARFVNEEGAKMAVELFLTTPFSNQERHIRRVQKLDV</sequence>
<dbReference type="AlphaFoldDB" id="A0A1F4Y3H3"/>
<name>A0A1F4Y3H3_9BACT</name>
<dbReference type="Pfam" id="PF02502">
    <property type="entry name" value="LacAB_rpiB"/>
    <property type="match status" value="1"/>
</dbReference>
<reference evidence="3 4" key="1">
    <citation type="journal article" date="2016" name="Nat. Commun.">
        <title>Thousands of microbial genomes shed light on interconnected biogeochemical processes in an aquifer system.</title>
        <authorList>
            <person name="Anantharaman K."/>
            <person name="Brown C.T."/>
            <person name="Hug L.A."/>
            <person name="Sharon I."/>
            <person name="Castelle C.J."/>
            <person name="Probst A.J."/>
            <person name="Thomas B.C."/>
            <person name="Singh A."/>
            <person name="Wilkins M.J."/>
            <person name="Karaoz U."/>
            <person name="Brodie E.L."/>
            <person name="Williams K.H."/>
            <person name="Hubbard S.S."/>
            <person name="Banfield J.F."/>
        </authorList>
    </citation>
    <scope>NUCLEOTIDE SEQUENCE [LARGE SCALE GENOMIC DNA]</scope>
</reference>
<dbReference type="EMBL" id="MEXB01000017">
    <property type="protein sequence ID" value="OGC87863.1"/>
    <property type="molecule type" value="Genomic_DNA"/>
</dbReference>
<accession>A0A1F4Y3H3</accession>
<organism evidence="3 4">
    <name type="scientific">Candidatus Adlerbacteria bacterium RIFOXYC1_FULL_48_26</name>
    <dbReference type="NCBI Taxonomy" id="1797247"/>
    <lineage>
        <taxon>Bacteria</taxon>
        <taxon>Candidatus Adleribacteriota</taxon>
    </lineage>
</organism>
<dbReference type="SUPFAM" id="SSF89623">
    <property type="entry name" value="Ribose/Galactose isomerase RpiB/AlsB"/>
    <property type="match status" value="1"/>
</dbReference>
<protein>
    <submittedName>
        <fullName evidence="3">Ribose-5-phosphate isomerase</fullName>
    </submittedName>
</protein>
<feature type="binding site" evidence="2">
    <location>
        <position position="102"/>
    </location>
    <ligand>
        <name>D-ribulose 5-phosphate</name>
        <dbReference type="ChEBI" id="CHEBI:58121"/>
    </ligand>
</feature>
<feature type="binding site" evidence="2">
    <location>
        <begin position="67"/>
        <end position="71"/>
    </location>
    <ligand>
        <name>D-ribulose 5-phosphate</name>
        <dbReference type="ChEBI" id="CHEBI:58121"/>
    </ligand>
</feature>
<dbReference type="Gene3D" id="3.40.1400.10">
    <property type="entry name" value="Sugar-phosphate isomerase, RpiB/LacA/LacB"/>
    <property type="match status" value="1"/>
</dbReference>